<dbReference type="CDD" id="cd06853">
    <property type="entry name" value="GT_WecA_like"/>
    <property type="match status" value="1"/>
</dbReference>
<evidence type="ECO:0000313" key="11">
    <source>
        <dbReference type="Proteomes" id="UP000292424"/>
    </source>
</evidence>
<keyword evidence="3 10" id="KW-0808">Transferase</keyword>
<evidence type="ECO:0000256" key="1">
    <source>
        <dbReference type="ARBA" id="ARBA00004651"/>
    </source>
</evidence>
<feature type="transmembrane region" description="Helical" evidence="9">
    <location>
        <begin position="195"/>
        <end position="217"/>
    </location>
</feature>
<accession>A0A5P2G8L3</accession>
<feature type="transmembrane region" description="Helical" evidence="9">
    <location>
        <begin position="392"/>
        <end position="409"/>
    </location>
</feature>
<evidence type="ECO:0000256" key="3">
    <source>
        <dbReference type="ARBA" id="ARBA00022679"/>
    </source>
</evidence>
<comment type="cofactor">
    <cofactor evidence="7">
        <name>Mg(2+)</name>
        <dbReference type="ChEBI" id="CHEBI:18420"/>
    </cofactor>
</comment>
<keyword evidence="5 9" id="KW-1133">Transmembrane helix</keyword>
<gene>
    <name evidence="10" type="ORF">E0W69_016980</name>
</gene>
<feature type="transmembrane region" description="Helical" evidence="9">
    <location>
        <begin position="277"/>
        <end position="294"/>
    </location>
</feature>
<dbReference type="GO" id="GO:0009103">
    <property type="term" value="P:lipopolysaccharide biosynthetic process"/>
    <property type="evidence" value="ECO:0007669"/>
    <property type="project" value="TreeGrafter"/>
</dbReference>
<dbReference type="OrthoDB" id="9783652at2"/>
<feature type="transmembrane region" description="Helical" evidence="9">
    <location>
        <begin position="165"/>
        <end position="183"/>
    </location>
</feature>
<feature type="region of interest" description="Disordered" evidence="8">
    <location>
        <begin position="434"/>
        <end position="455"/>
    </location>
</feature>
<keyword evidence="4 9" id="KW-0812">Transmembrane</keyword>
<feature type="transmembrane region" description="Helical" evidence="9">
    <location>
        <begin position="7"/>
        <end position="27"/>
    </location>
</feature>
<dbReference type="PROSITE" id="PS01348">
    <property type="entry name" value="MRAY_2"/>
    <property type="match status" value="1"/>
</dbReference>
<evidence type="ECO:0000256" key="7">
    <source>
        <dbReference type="PIRSR" id="PIRSR600715-1"/>
    </source>
</evidence>
<organism evidence="10 11">
    <name type="scientific">Rhizosphaericola mali</name>
    <dbReference type="NCBI Taxonomy" id="2545455"/>
    <lineage>
        <taxon>Bacteria</taxon>
        <taxon>Pseudomonadati</taxon>
        <taxon>Bacteroidota</taxon>
        <taxon>Chitinophagia</taxon>
        <taxon>Chitinophagales</taxon>
        <taxon>Chitinophagaceae</taxon>
        <taxon>Rhizosphaericola</taxon>
    </lineage>
</organism>
<keyword evidence="7" id="KW-0460">Magnesium</keyword>
<feature type="transmembrane region" description="Helical" evidence="9">
    <location>
        <begin position="112"/>
        <end position="128"/>
    </location>
</feature>
<proteinExistence type="predicted"/>
<dbReference type="KEGG" id="arac:E0W69_016980"/>
<dbReference type="GO" id="GO:0005886">
    <property type="term" value="C:plasma membrane"/>
    <property type="evidence" value="ECO:0007669"/>
    <property type="project" value="UniProtKB-SubCell"/>
</dbReference>
<dbReference type="PANTHER" id="PTHR22926:SF3">
    <property type="entry name" value="UNDECAPRENYL-PHOSPHATE ALPHA-N-ACETYLGLUCOSAMINYL 1-PHOSPHATE TRANSFERASE"/>
    <property type="match status" value="1"/>
</dbReference>
<feature type="transmembrane region" description="Helical" evidence="9">
    <location>
        <begin position="134"/>
        <end position="153"/>
    </location>
</feature>
<dbReference type="Proteomes" id="UP000292424">
    <property type="component" value="Chromosome"/>
</dbReference>
<feature type="transmembrane region" description="Helical" evidence="9">
    <location>
        <begin position="224"/>
        <end position="242"/>
    </location>
</feature>
<feature type="binding site" evidence="7">
    <location>
        <position position="276"/>
    </location>
    <ligand>
        <name>Mg(2+)</name>
        <dbReference type="ChEBI" id="CHEBI:18420"/>
    </ligand>
</feature>
<feature type="transmembrane region" description="Helical" evidence="9">
    <location>
        <begin position="314"/>
        <end position="333"/>
    </location>
</feature>
<keyword evidence="11" id="KW-1185">Reference proteome</keyword>
<dbReference type="GO" id="GO:0046872">
    <property type="term" value="F:metal ion binding"/>
    <property type="evidence" value="ECO:0007669"/>
    <property type="project" value="UniProtKB-KW"/>
</dbReference>
<keyword evidence="7" id="KW-0479">Metal-binding</keyword>
<keyword evidence="2" id="KW-1003">Cell membrane</keyword>
<reference evidence="10 11" key="1">
    <citation type="submission" date="2019-09" db="EMBL/GenBank/DDBJ databases">
        <title>Complete genome sequence of Arachidicoccus sp. B3-10 isolated from apple orchard soil.</title>
        <authorList>
            <person name="Kim H.S."/>
            <person name="Han K.-I."/>
            <person name="Suh M.K."/>
            <person name="Lee K.C."/>
            <person name="Eom M.K."/>
            <person name="Kim J.-S."/>
            <person name="Kang S.W."/>
            <person name="Sin Y."/>
            <person name="Lee J.-S."/>
        </authorList>
    </citation>
    <scope>NUCLEOTIDE SEQUENCE [LARGE SCALE GENOMIC DNA]</scope>
    <source>
        <strain evidence="10 11">B3-10</strain>
    </source>
</reference>
<evidence type="ECO:0000256" key="5">
    <source>
        <dbReference type="ARBA" id="ARBA00022989"/>
    </source>
</evidence>
<feature type="transmembrane region" description="Helical" evidence="9">
    <location>
        <begin position="248"/>
        <end position="265"/>
    </location>
</feature>
<protein>
    <submittedName>
        <fullName evidence="10">Undecaprenyl/decaprenyl-phosphate alpha-N-acetylglucosaminyl 1-phosphate transferase</fullName>
    </submittedName>
</protein>
<sequence>MNKRFSCYFLPILKYLTIIFSICSYKLKDPNKNVNYYNHLLFCPLKNMNTHLLFTNIFNVPLGDSFVYLLAMLCAFMIVVYAIPGILLVALKKRLVDKPDFRKKHKKVTPSFGGLAMYSAIIFVTSVFDLDNFFPHWNFVVAGSFLLFVTGLKDDVVAISPKSKFAAQFIASFLVVYFAGIRIGNLHGFLGIHDLPNWLSIILTTIGITFVTNAYNLIDGVDGLCGSLCLTDTLLLGVYFGYMGDQGYALASFTISGAILGFLKYNKNPARIFMGDTGSLILGFLICILSVAIVEETNLHRNGTPLSYYAGKEHLALALAMVMVPVFDTFRVFTTRIIHKTSPFKPDRRHIHHILGDSGMNANQICITLVLTSLFFVFVTVVFSMMDMNATLIILFQLFMAVGLLLVALRKRNMYFLKLKDKAETTTYEKNNALTLNENGSPMHSASEAHTSHQN</sequence>
<evidence type="ECO:0000256" key="8">
    <source>
        <dbReference type="SAM" id="MobiDB-lite"/>
    </source>
</evidence>
<keyword evidence="6 9" id="KW-0472">Membrane</keyword>
<dbReference type="GO" id="GO:0071555">
    <property type="term" value="P:cell wall organization"/>
    <property type="evidence" value="ECO:0007669"/>
    <property type="project" value="TreeGrafter"/>
</dbReference>
<evidence type="ECO:0000313" key="10">
    <source>
        <dbReference type="EMBL" id="QES90272.1"/>
    </source>
</evidence>
<comment type="subcellular location">
    <subcellularLocation>
        <location evidence="1">Cell membrane</location>
        <topology evidence="1">Multi-pass membrane protein</topology>
    </subcellularLocation>
</comment>
<dbReference type="Pfam" id="PF00953">
    <property type="entry name" value="Glycos_transf_4"/>
    <property type="match status" value="1"/>
</dbReference>
<dbReference type="InterPro" id="IPR018480">
    <property type="entry name" value="PNAcMuramoyl-5peptid_Trfase_CS"/>
</dbReference>
<name>A0A5P2G8L3_9BACT</name>
<evidence type="ECO:0000256" key="2">
    <source>
        <dbReference type="ARBA" id="ARBA00022475"/>
    </source>
</evidence>
<dbReference type="PANTHER" id="PTHR22926">
    <property type="entry name" value="PHOSPHO-N-ACETYLMURAMOYL-PENTAPEPTIDE-TRANSFERASE"/>
    <property type="match status" value="1"/>
</dbReference>
<evidence type="ECO:0000256" key="4">
    <source>
        <dbReference type="ARBA" id="ARBA00022692"/>
    </source>
</evidence>
<dbReference type="InterPro" id="IPR000715">
    <property type="entry name" value="Glycosyl_transferase_4"/>
</dbReference>
<evidence type="ECO:0000256" key="6">
    <source>
        <dbReference type="ARBA" id="ARBA00023136"/>
    </source>
</evidence>
<dbReference type="GO" id="GO:0044038">
    <property type="term" value="P:cell wall macromolecule biosynthetic process"/>
    <property type="evidence" value="ECO:0007669"/>
    <property type="project" value="TreeGrafter"/>
</dbReference>
<feature type="transmembrane region" description="Helical" evidence="9">
    <location>
        <begin position="66"/>
        <end position="91"/>
    </location>
</feature>
<feature type="transmembrane region" description="Helical" evidence="9">
    <location>
        <begin position="365"/>
        <end position="386"/>
    </location>
</feature>
<dbReference type="GO" id="GO:0016780">
    <property type="term" value="F:phosphotransferase activity, for other substituted phosphate groups"/>
    <property type="evidence" value="ECO:0007669"/>
    <property type="project" value="InterPro"/>
</dbReference>
<dbReference type="EMBL" id="CP044016">
    <property type="protein sequence ID" value="QES90272.1"/>
    <property type="molecule type" value="Genomic_DNA"/>
</dbReference>
<evidence type="ECO:0000256" key="9">
    <source>
        <dbReference type="SAM" id="Phobius"/>
    </source>
</evidence>
<feature type="binding site" evidence="7">
    <location>
        <position position="216"/>
    </location>
    <ligand>
        <name>Mg(2+)</name>
        <dbReference type="ChEBI" id="CHEBI:18420"/>
    </ligand>
</feature>
<dbReference type="AlphaFoldDB" id="A0A5P2G8L3"/>